<feature type="domain" description="J" evidence="1">
    <location>
        <begin position="5"/>
        <end position="68"/>
    </location>
</feature>
<reference evidence="2" key="1">
    <citation type="journal article" date="2020" name="mSystems">
        <title>Genome- and Community-Level Interaction Insights into Carbon Utilization and Element Cycling Functions of Hydrothermarchaeota in Hydrothermal Sediment.</title>
        <authorList>
            <person name="Zhou Z."/>
            <person name="Liu Y."/>
            <person name="Xu W."/>
            <person name="Pan J."/>
            <person name="Luo Z.H."/>
            <person name="Li M."/>
        </authorList>
    </citation>
    <scope>NUCLEOTIDE SEQUENCE [LARGE SCALE GENOMIC DNA]</scope>
    <source>
        <strain evidence="2">SpSt-413</strain>
    </source>
</reference>
<gene>
    <name evidence="2" type="ORF">ENR59_06735</name>
</gene>
<dbReference type="Pfam" id="PF00226">
    <property type="entry name" value="DnaJ"/>
    <property type="match status" value="1"/>
</dbReference>
<dbReference type="SMART" id="SM00271">
    <property type="entry name" value="DnaJ"/>
    <property type="match status" value="1"/>
</dbReference>
<name>A0A7C4EJW7_9BACT</name>
<dbReference type="EMBL" id="DSRP01000466">
    <property type="protein sequence ID" value="HGG92633.1"/>
    <property type="molecule type" value="Genomic_DNA"/>
</dbReference>
<accession>A0A7C4EJW7</accession>
<dbReference type="SUPFAM" id="SSF46565">
    <property type="entry name" value="Chaperone J-domain"/>
    <property type="match status" value="1"/>
</dbReference>
<dbReference type="Gene3D" id="1.10.287.110">
    <property type="entry name" value="DnaJ domain"/>
    <property type="match status" value="1"/>
</dbReference>
<dbReference type="CDD" id="cd06257">
    <property type="entry name" value="DnaJ"/>
    <property type="match status" value="1"/>
</dbReference>
<evidence type="ECO:0000313" key="2">
    <source>
        <dbReference type="EMBL" id="HGG92633.1"/>
    </source>
</evidence>
<dbReference type="InterPro" id="IPR001623">
    <property type="entry name" value="DnaJ_domain"/>
</dbReference>
<protein>
    <submittedName>
        <fullName evidence="2">J domain-containing protein</fullName>
    </submittedName>
</protein>
<evidence type="ECO:0000259" key="1">
    <source>
        <dbReference type="PROSITE" id="PS50076"/>
    </source>
</evidence>
<dbReference type="PROSITE" id="PS50076">
    <property type="entry name" value="DNAJ_2"/>
    <property type="match status" value="1"/>
</dbReference>
<dbReference type="AlphaFoldDB" id="A0A7C4EJW7"/>
<comment type="caution">
    <text evidence="2">The sequence shown here is derived from an EMBL/GenBank/DDBJ whole genome shotgun (WGS) entry which is preliminary data.</text>
</comment>
<proteinExistence type="predicted"/>
<dbReference type="InterPro" id="IPR036869">
    <property type="entry name" value="J_dom_sf"/>
</dbReference>
<sequence length="69" mass="7660">MTLTQACALLCVSYPCTAEDIKSAYRKQARRHHPDLGGDEEMMKSINQAYELALSWCAPLRGKASTWAA</sequence>
<organism evidence="2">
    <name type="scientific">Fundidesulfovibrio putealis</name>
    <dbReference type="NCBI Taxonomy" id="270496"/>
    <lineage>
        <taxon>Bacteria</taxon>
        <taxon>Pseudomonadati</taxon>
        <taxon>Thermodesulfobacteriota</taxon>
        <taxon>Desulfovibrionia</taxon>
        <taxon>Desulfovibrionales</taxon>
        <taxon>Desulfovibrionaceae</taxon>
        <taxon>Fundidesulfovibrio</taxon>
    </lineage>
</organism>